<evidence type="ECO:0000256" key="1">
    <source>
        <dbReference type="SAM" id="MobiDB-lite"/>
    </source>
</evidence>
<evidence type="ECO:0000313" key="2">
    <source>
        <dbReference type="EMBL" id="EQC39397.1"/>
    </source>
</evidence>
<keyword evidence="3" id="KW-1185">Reference proteome</keyword>
<feature type="compositionally biased region" description="Low complexity" evidence="1">
    <location>
        <begin position="1"/>
        <end position="10"/>
    </location>
</feature>
<feature type="region of interest" description="Disordered" evidence="1">
    <location>
        <begin position="1"/>
        <end position="29"/>
    </location>
</feature>
<dbReference type="Proteomes" id="UP000030762">
    <property type="component" value="Unassembled WGS sequence"/>
</dbReference>
<accession>T0S9J1</accession>
<dbReference type="GeneID" id="19944326"/>
<dbReference type="InParanoid" id="T0S9J1"/>
<organism evidence="2 3">
    <name type="scientific">Saprolegnia diclina (strain VS20)</name>
    <dbReference type="NCBI Taxonomy" id="1156394"/>
    <lineage>
        <taxon>Eukaryota</taxon>
        <taxon>Sar</taxon>
        <taxon>Stramenopiles</taxon>
        <taxon>Oomycota</taxon>
        <taxon>Saprolegniomycetes</taxon>
        <taxon>Saprolegniales</taxon>
        <taxon>Saprolegniaceae</taxon>
        <taxon>Saprolegnia</taxon>
    </lineage>
</organism>
<dbReference type="EMBL" id="JH767139">
    <property type="protein sequence ID" value="EQC39397.1"/>
    <property type="molecule type" value="Genomic_DNA"/>
</dbReference>
<name>T0S9J1_SAPDV</name>
<dbReference type="VEuPathDB" id="FungiDB:SDRG_03599"/>
<reference evidence="2 3" key="1">
    <citation type="submission" date="2012-04" db="EMBL/GenBank/DDBJ databases">
        <title>The Genome Sequence of Saprolegnia declina VS20.</title>
        <authorList>
            <consortium name="The Broad Institute Genome Sequencing Platform"/>
            <person name="Russ C."/>
            <person name="Nusbaum C."/>
            <person name="Tyler B."/>
            <person name="van West P."/>
            <person name="Dieguez-Uribeondo J."/>
            <person name="de Bruijn I."/>
            <person name="Tripathy S."/>
            <person name="Jiang R."/>
            <person name="Young S.K."/>
            <person name="Zeng Q."/>
            <person name="Gargeya S."/>
            <person name="Fitzgerald M."/>
            <person name="Haas B."/>
            <person name="Abouelleil A."/>
            <person name="Alvarado L."/>
            <person name="Arachchi H.M."/>
            <person name="Berlin A."/>
            <person name="Chapman S.B."/>
            <person name="Goldberg J."/>
            <person name="Griggs A."/>
            <person name="Gujja S."/>
            <person name="Hansen M."/>
            <person name="Howarth C."/>
            <person name="Imamovic A."/>
            <person name="Larimer J."/>
            <person name="McCowen C."/>
            <person name="Montmayeur A."/>
            <person name="Murphy C."/>
            <person name="Neiman D."/>
            <person name="Pearson M."/>
            <person name="Priest M."/>
            <person name="Roberts A."/>
            <person name="Saif S."/>
            <person name="Shea T."/>
            <person name="Sisk P."/>
            <person name="Sykes S."/>
            <person name="Wortman J."/>
            <person name="Nusbaum C."/>
            <person name="Birren B."/>
        </authorList>
    </citation>
    <scope>NUCLEOTIDE SEQUENCE [LARGE SCALE GENOMIC DNA]</scope>
    <source>
        <strain evidence="2 3">VS20</strain>
    </source>
</reference>
<protein>
    <submittedName>
        <fullName evidence="2">Uncharacterized protein</fullName>
    </submittedName>
</protein>
<sequence length="97" mass="10721">MGGLASAPARKSARATRAKAASPLASKPVDSASYERILNRLHAMKQLLPFMSVELPTYHAPLLRVKTMYEYLGWPLCQHQAQQVLANYKVAEGLAIR</sequence>
<dbReference type="AlphaFoldDB" id="T0S9J1"/>
<proteinExistence type="predicted"/>
<gene>
    <name evidence="2" type="ORF">SDRG_03599</name>
</gene>
<dbReference type="RefSeq" id="XP_008607458.1">
    <property type="nucleotide sequence ID" value="XM_008609236.1"/>
</dbReference>
<evidence type="ECO:0000313" key="3">
    <source>
        <dbReference type="Proteomes" id="UP000030762"/>
    </source>
</evidence>